<dbReference type="GO" id="GO:0046819">
    <property type="term" value="P:protein secretion by the type V secretion system"/>
    <property type="evidence" value="ECO:0007669"/>
    <property type="project" value="TreeGrafter"/>
</dbReference>
<dbReference type="Proteomes" id="UP001107961">
    <property type="component" value="Unassembled WGS sequence"/>
</dbReference>
<evidence type="ECO:0000259" key="5">
    <source>
        <dbReference type="Pfam" id="PF03865"/>
    </source>
</evidence>
<dbReference type="Pfam" id="PF03865">
    <property type="entry name" value="ShlB"/>
    <property type="match status" value="1"/>
</dbReference>
<name>A0A9Q3W2E3_9GAMM</name>
<organism evidence="7 8">
    <name type="scientific">Alloalcanivorax xenomutans</name>
    <dbReference type="NCBI Taxonomy" id="1094342"/>
    <lineage>
        <taxon>Bacteria</taxon>
        <taxon>Pseudomonadati</taxon>
        <taxon>Pseudomonadota</taxon>
        <taxon>Gammaproteobacteria</taxon>
        <taxon>Oceanospirillales</taxon>
        <taxon>Alcanivoracaceae</taxon>
        <taxon>Alloalcanivorax</taxon>
    </lineage>
</organism>
<keyword evidence="1" id="KW-0472">Membrane</keyword>
<feature type="domain" description="Haemolysin activator HlyB C-terminal" evidence="5">
    <location>
        <begin position="163"/>
        <end position="436"/>
    </location>
</feature>
<dbReference type="GO" id="GO:0008320">
    <property type="term" value="F:protein transmembrane transporter activity"/>
    <property type="evidence" value="ECO:0007669"/>
    <property type="project" value="TreeGrafter"/>
</dbReference>
<evidence type="ECO:0000313" key="7">
    <source>
        <dbReference type="EMBL" id="MCE7507142.1"/>
    </source>
</evidence>
<dbReference type="InterPro" id="IPR051544">
    <property type="entry name" value="TPS_OM_transporter"/>
</dbReference>
<reference evidence="7" key="1">
    <citation type="submission" date="2022-01" db="EMBL/GenBank/DDBJ databases">
        <authorList>
            <person name="Karlyshev A.V."/>
            <person name="Jaspars M."/>
        </authorList>
    </citation>
    <scope>NUCLEOTIDE SEQUENCE</scope>
    <source>
        <strain evidence="7">AGSA3-2</strain>
    </source>
</reference>
<keyword evidence="3" id="KW-0998">Cell outer membrane</keyword>
<feature type="domain" description="Polypeptide-transport-associated ShlB-type" evidence="6">
    <location>
        <begin position="27"/>
        <end position="100"/>
    </location>
</feature>
<keyword evidence="8" id="KW-1185">Reference proteome</keyword>
<keyword evidence="2" id="KW-0812">Transmembrane</keyword>
<evidence type="ECO:0000259" key="6">
    <source>
        <dbReference type="Pfam" id="PF08479"/>
    </source>
</evidence>
<dbReference type="InterPro" id="IPR013686">
    <property type="entry name" value="Polypept-transport_assoc_ShlB"/>
</dbReference>
<dbReference type="InterPro" id="IPR005565">
    <property type="entry name" value="Hemolysn_activator_HlyB_C"/>
</dbReference>
<gene>
    <name evidence="7" type="ORF">LZG35_00730</name>
</gene>
<dbReference type="Gene3D" id="2.40.160.50">
    <property type="entry name" value="membrane protein fhac: a member of the omp85/tpsb transporter family"/>
    <property type="match status" value="1"/>
</dbReference>
<evidence type="ECO:0000256" key="2">
    <source>
        <dbReference type="ARBA" id="ARBA00022692"/>
    </source>
</evidence>
<evidence type="ECO:0000313" key="8">
    <source>
        <dbReference type="Proteomes" id="UP001107961"/>
    </source>
</evidence>
<dbReference type="EMBL" id="JAJVKT010000001">
    <property type="protein sequence ID" value="MCE7507142.1"/>
    <property type="molecule type" value="Genomic_DNA"/>
</dbReference>
<proteinExistence type="predicted"/>
<feature type="compositionally biased region" description="Polar residues" evidence="4">
    <location>
        <begin position="1"/>
        <end position="13"/>
    </location>
</feature>
<evidence type="ECO:0000256" key="1">
    <source>
        <dbReference type="ARBA" id="ARBA00022452"/>
    </source>
</evidence>
<dbReference type="GO" id="GO:0098046">
    <property type="term" value="C:type V protein secretion system complex"/>
    <property type="evidence" value="ECO:0007669"/>
    <property type="project" value="TreeGrafter"/>
</dbReference>
<dbReference type="Gene3D" id="3.10.20.310">
    <property type="entry name" value="membrane protein fhac"/>
    <property type="match status" value="1"/>
</dbReference>
<evidence type="ECO:0000256" key="4">
    <source>
        <dbReference type="SAM" id="MobiDB-lite"/>
    </source>
</evidence>
<dbReference type="PANTHER" id="PTHR34597">
    <property type="entry name" value="SLR1661 PROTEIN"/>
    <property type="match status" value="1"/>
</dbReference>
<dbReference type="PANTHER" id="PTHR34597:SF6">
    <property type="entry name" value="BLR6126 PROTEIN"/>
    <property type="match status" value="1"/>
</dbReference>
<feature type="region of interest" description="Disordered" evidence="4">
    <location>
        <begin position="1"/>
        <end position="23"/>
    </location>
</feature>
<sequence length="518" mass="56898">MTLTSSLHAQQDATGHEDRTEAPGTVTINEYIVRGNTVLEARDIEKAVYPFLGPERSLEDIQSAQKALQKVYQDKGYQSVYVELPEQRVSGGVVYLQVIEVTVGRVRVVGAEYHSPLKIREEVTALREGVVPNFELVQEDLTKVNRTGKRQVMPVVKEGAIPGTMDVDLAVEDQTPWNGSLTLNNDYSADTEKLRTIATLGHSNLWQRGHSMSLTLFTAPENTDNAEVWSLSYGMPLSERWSLRFSGYTSDSDVNTVGGTSVLGQGQSYGVSATYNIPFDGTWGHSLSLGVDFKDFDESLEFGDAEDTIPLKYAPFTFGYNGYYYTEKNQGSINLTLVTATNEFPGNSSGWEEFDYKRYRAKPDFAVIRAEASNERLLGEWGLATKLSAQMASGSLVSNEQFAVGGAGTVRGYLSAEQSADDGVLASIELRTPSIAEWLGSPWSLVRAHVFGEGAHLTLQNPLPEQDDEFDLASVGVGLRAEIGAWLSGRLDLGYPLTDAENTEKHDPRLHFSITASF</sequence>
<dbReference type="Pfam" id="PF08479">
    <property type="entry name" value="POTRA_2"/>
    <property type="match status" value="1"/>
</dbReference>
<accession>A0A9Q3W2E3</accession>
<evidence type="ECO:0000256" key="3">
    <source>
        <dbReference type="ARBA" id="ARBA00023237"/>
    </source>
</evidence>
<keyword evidence="1" id="KW-1134">Transmembrane beta strand</keyword>
<protein>
    <submittedName>
        <fullName evidence="7">BamA/TamA family outer membrane protein</fullName>
    </submittedName>
</protein>
<dbReference type="AlphaFoldDB" id="A0A9Q3W2E3"/>
<comment type="caution">
    <text evidence="7">The sequence shown here is derived from an EMBL/GenBank/DDBJ whole genome shotgun (WGS) entry which is preliminary data.</text>
</comment>